<feature type="compositionally biased region" description="Basic and acidic residues" evidence="1">
    <location>
        <begin position="7"/>
        <end position="16"/>
    </location>
</feature>
<dbReference type="AlphaFoldDB" id="A0A9Y2KV25"/>
<dbReference type="EMBL" id="CP127247">
    <property type="protein sequence ID" value="WIY23696.1"/>
    <property type="molecule type" value="Genomic_DNA"/>
</dbReference>
<evidence type="ECO:0000313" key="3">
    <source>
        <dbReference type="Proteomes" id="UP001238334"/>
    </source>
</evidence>
<evidence type="ECO:0000256" key="1">
    <source>
        <dbReference type="SAM" id="MobiDB-lite"/>
    </source>
</evidence>
<dbReference type="KEGG" id="ppso:QPJ95_13680"/>
<feature type="region of interest" description="Disordered" evidence="1">
    <location>
        <begin position="1"/>
        <end position="45"/>
    </location>
</feature>
<accession>A0A9Y2KV25</accession>
<sequence>MLPNNLRDLKESRGKNIAEMNAIDGKAAGDSRDLSGEERIFHPSI</sequence>
<reference evidence="2 3" key="1">
    <citation type="submission" date="2023-06" db="EMBL/GenBank/DDBJ databases">
        <title>Parasedimentitalea psychrophila sp. nov., a psychrophilic bacterium isolated from deep-sea sediment.</title>
        <authorList>
            <person name="Li A."/>
        </authorList>
    </citation>
    <scope>NUCLEOTIDE SEQUENCE [LARGE SCALE GENOMIC DNA]</scope>
    <source>
        <strain evidence="2 3">QS115</strain>
    </source>
</reference>
<organism evidence="2 3">
    <name type="scientific">Parasedimentitalea psychrophila</name>
    <dbReference type="NCBI Taxonomy" id="2997337"/>
    <lineage>
        <taxon>Bacteria</taxon>
        <taxon>Pseudomonadati</taxon>
        <taxon>Pseudomonadota</taxon>
        <taxon>Alphaproteobacteria</taxon>
        <taxon>Rhodobacterales</taxon>
        <taxon>Paracoccaceae</taxon>
        <taxon>Parasedimentitalea</taxon>
    </lineage>
</organism>
<dbReference type="RefSeq" id="WP_270920727.1">
    <property type="nucleotide sequence ID" value="NZ_CP127247.1"/>
</dbReference>
<keyword evidence="3" id="KW-1185">Reference proteome</keyword>
<dbReference type="Proteomes" id="UP001238334">
    <property type="component" value="Chromosome"/>
</dbReference>
<protein>
    <submittedName>
        <fullName evidence="2">Uncharacterized protein</fullName>
    </submittedName>
</protein>
<evidence type="ECO:0000313" key="2">
    <source>
        <dbReference type="EMBL" id="WIY23696.1"/>
    </source>
</evidence>
<gene>
    <name evidence="2" type="ORF">QPJ95_13680</name>
</gene>
<proteinExistence type="predicted"/>
<name>A0A9Y2KV25_9RHOB</name>
<feature type="compositionally biased region" description="Basic and acidic residues" evidence="1">
    <location>
        <begin position="27"/>
        <end position="45"/>
    </location>
</feature>